<keyword evidence="1" id="KW-0472">Membrane</keyword>
<proteinExistence type="predicted"/>
<evidence type="ECO:0000256" key="1">
    <source>
        <dbReference type="SAM" id="Phobius"/>
    </source>
</evidence>
<dbReference type="Proteomes" id="UP000248333">
    <property type="component" value="Unassembled WGS sequence"/>
</dbReference>
<feature type="transmembrane region" description="Helical" evidence="1">
    <location>
        <begin position="58"/>
        <end position="77"/>
    </location>
</feature>
<feature type="transmembrane region" description="Helical" evidence="1">
    <location>
        <begin position="135"/>
        <end position="162"/>
    </location>
</feature>
<feature type="transmembrane region" description="Helical" evidence="1">
    <location>
        <begin position="97"/>
        <end position="115"/>
    </location>
</feature>
<comment type="caution">
    <text evidence="2">The sequence shown here is derived from an EMBL/GenBank/DDBJ whole genome shotgun (WGS) entry which is preliminary data.</text>
</comment>
<feature type="transmembrane region" description="Helical" evidence="1">
    <location>
        <begin position="207"/>
        <end position="230"/>
    </location>
</feature>
<dbReference type="OrthoDB" id="5495463at2"/>
<keyword evidence="1" id="KW-0812">Transmembrane</keyword>
<evidence type="ECO:0000313" key="2">
    <source>
        <dbReference type="EMBL" id="PYC71624.1"/>
    </source>
</evidence>
<name>A0A318P4H8_9ACTN</name>
<dbReference type="EMBL" id="PYBV01000013">
    <property type="protein sequence ID" value="PYC71624.1"/>
    <property type="molecule type" value="Genomic_DNA"/>
</dbReference>
<feature type="transmembrane region" description="Helical" evidence="1">
    <location>
        <begin position="276"/>
        <end position="294"/>
    </location>
</feature>
<protein>
    <submittedName>
        <fullName evidence="2">ABC transporter permease</fullName>
    </submittedName>
</protein>
<reference evidence="2 3" key="1">
    <citation type="submission" date="2018-03" db="EMBL/GenBank/DDBJ databases">
        <title>Bioinformatic expansion and discovery of thiopeptide antibiotics.</title>
        <authorList>
            <person name="Schwalen C.J."/>
            <person name="Hudson G.A."/>
            <person name="Mitchell D.A."/>
        </authorList>
    </citation>
    <scope>NUCLEOTIDE SEQUENCE [LARGE SCALE GENOMIC DNA]</scope>
    <source>
        <strain evidence="2 3">NRRL 8041</strain>
    </source>
</reference>
<feature type="transmembrane region" description="Helical" evidence="1">
    <location>
        <begin position="182"/>
        <end position="200"/>
    </location>
</feature>
<dbReference type="RefSeq" id="WP_110563589.1">
    <property type="nucleotide sequence ID" value="NZ_PYBV01000013.1"/>
</dbReference>
<dbReference type="GO" id="GO:0005886">
    <property type="term" value="C:plasma membrane"/>
    <property type="evidence" value="ECO:0007669"/>
    <property type="project" value="UniProtKB-SubCell"/>
</dbReference>
<keyword evidence="1" id="KW-1133">Transmembrane helix</keyword>
<evidence type="ECO:0000313" key="3">
    <source>
        <dbReference type="Proteomes" id="UP000248333"/>
    </source>
</evidence>
<keyword evidence="3" id="KW-1185">Reference proteome</keyword>
<gene>
    <name evidence="2" type="ORF">C7C45_11400</name>
</gene>
<organism evidence="2 3">
    <name type="scientific">Micromonospora arborensis</name>
    <dbReference type="NCBI Taxonomy" id="2116518"/>
    <lineage>
        <taxon>Bacteria</taxon>
        <taxon>Bacillati</taxon>
        <taxon>Actinomycetota</taxon>
        <taxon>Actinomycetes</taxon>
        <taxon>Micromonosporales</taxon>
        <taxon>Micromonosporaceae</taxon>
        <taxon>Micromonospora</taxon>
    </lineage>
</organism>
<accession>A0A318P4H8</accession>
<sequence>MPEPSSAAVRPAPTGVIHDIGYQRYEGPRLGRRHVFGALYLHGVRTVFGFGRSAKAKIFPWLVVGIVTLVAVALAAIRSQIGEVVATYAQFADSMSWLVIFFVAVAAPELVSRDLRSGVLPLYFSRPLPRTDYALAKLLALVTALWLLLGGPQLLMFLGAAFTTKDGMSGVWNELLDLLPGLLYAGLWAAVFASIGLLVASLTGKRAFAAGGVVAVFLMTTPIVGVLSILPSRAANELAGLASPTTLVRGTGIWALGDLLFDDGEAGLSIGGFGPVYALAAVLLVAGATALLLARYRKVAS</sequence>
<dbReference type="AlphaFoldDB" id="A0A318P4H8"/>
<dbReference type="GO" id="GO:0140359">
    <property type="term" value="F:ABC-type transporter activity"/>
    <property type="evidence" value="ECO:0007669"/>
    <property type="project" value="InterPro"/>
</dbReference>